<dbReference type="EMBL" id="RHLK01000002">
    <property type="protein sequence ID" value="MVO98620.1"/>
    <property type="molecule type" value="Genomic_DNA"/>
</dbReference>
<dbReference type="AlphaFoldDB" id="A0A7X3FF79"/>
<accession>A0A7X3FF79</accession>
<dbReference type="InterPro" id="IPR041492">
    <property type="entry name" value="HAD_2"/>
</dbReference>
<comment type="caution">
    <text evidence="2">The sequence shown here is derived from an EMBL/GenBank/DDBJ whole genome shotgun (WGS) entry which is preliminary data.</text>
</comment>
<evidence type="ECO:0000259" key="1">
    <source>
        <dbReference type="PROSITE" id="PS51186"/>
    </source>
</evidence>
<dbReference type="SUPFAM" id="SSF55729">
    <property type="entry name" value="Acyl-CoA N-acyltransferases (Nat)"/>
    <property type="match status" value="1"/>
</dbReference>
<name>A0A7X3FF79_9BACL</name>
<evidence type="ECO:0000313" key="2">
    <source>
        <dbReference type="EMBL" id="MVO98620.1"/>
    </source>
</evidence>
<dbReference type="InterPro" id="IPR000182">
    <property type="entry name" value="GNAT_dom"/>
</dbReference>
<gene>
    <name evidence="2" type="ORF">EDM21_03565</name>
</gene>
<dbReference type="Pfam" id="PF13419">
    <property type="entry name" value="HAD_2"/>
    <property type="match status" value="1"/>
</dbReference>
<dbReference type="InterPro" id="IPR023214">
    <property type="entry name" value="HAD_sf"/>
</dbReference>
<dbReference type="RefSeq" id="WP_157332989.1">
    <property type="nucleotide sequence ID" value="NZ_RHLK01000002.1"/>
</dbReference>
<dbReference type="InterPro" id="IPR010037">
    <property type="entry name" value="FkbH_domain"/>
</dbReference>
<dbReference type="NCBIfam" id="TIGR01686">
    <property type="entry name" value="FkbH"/>
    <property type="match status" value="1"/>
</dbReference>
<dbReference type="InterPro" id="IPR036412">
    <property type="entry name" value="HAD-like_sf"/>
</dbReference>
<dbReference type="OrthoDB" id="323926at2"/>
<dbReference type="NCBIfam" id="TIGR01681">
    <property type="entry name" value="HAD-SF-IIIC"/>
    <property type="match status" value="1"/>
</dbReference>
<organism evidence="2 3">
    <name type="scientific">Paenibacillus lutrae</name>
    <dbReference type="NCBI Taxonomy" id="2078573"/>
    <lineage>
        <taxon>Bacteria</taxon>
        <taxon>Bacillati</taxon>
        <taxon>Bacillota</taxon>
        <taxon>Bacilli</taxon>
        <taxon>Bacillales</taxon>
        <taxon>Paenibacillaceae</taxon>
        <taxon>Paenibacillus</taxon>
    </lineage>
</organism>
<reference evidence="2 3" key="1">
    <citation type="journal article" date="2019" name="Microorganisms">
        <title>Paenibacillus lutrae sp. nov., A Chitinolytic Species Isolated from A River Otter in Castril Natural Park, Granada, Spain.</title>
        <authorList>
            <person name="Rodriguez M."/>
            <person name="Reina J.C."/>
            <person name="Bejar V."/>
            <person name="Llamas I."/>
        </authorList>
    </citation>
    <scope>NUCLEOTIDE SEQUENCE [LARGE SCALE GENOMIC DNA]</scope>
    <source>
        <strain evidence="2 3">N10</strain>
    </source>
</reference>
<dbReference type="Gene3D" id="3.40.630.30">
    <property type="match status" value="1"/>
</dbReference>
<dbReference type="GO" id="GO:0016747">
    <property type="term" value="F:acyltransferase activity, transferring groups other than amino-acyl groups"/>
    <property type="evidence" value="ECO:0007669"/>
    <property type="project" value="InterPro"/>
</dbReference>
<sequence length="345" mass="39856">MDAEEKRIKCLVWDLDLTLWDGILLEDGEVRLREGVLDIIRTLDERGILQSIASRNEYAHAMDKLEQLGVAEYFIYPQISWNSKSQSIREITEQINIGLDAVAFIDDQQFEREEVNFHLPEVWCLDAAELESLTDKTEMIPRIISPDARQRRGLYKSEIERKKAEEHFTGDQNEFLSTLDMVMQIHPVTVGDLERAEELTVRTHQLNATGYTYSYEELLHFSRSESHLLLICELDDRFGRYGKIGLALIECIEKTWVLKLMLTSCRVMSRGVGTVLLNHIIRKSIEADCRLLAEYLPNDRNRMMHITYKFAGFKEIGQEGNTIIFEHDGRTVQPAAEYVKLIATG</sequence>
<dbReference type="InterPro" id="IPR016181">
    <property type="entry name" value="Acyl_CoA_acyltransferase"/>
</dbReference>
<keyword evidence="3" id="KW-1185">Reference proteome</keyword>
<feature type="domain" description="N-acetyltransferase" evidence="1">
    <location>
        <begin position="183"/>
        <end position="343"/>
    </location>
</feature>
<proteinExistence type="predicted"/>
<dbReference type="Gene3D" id="3.40.50.1000">
    <property type="entry name" value="HAD superfamily/HAD-like"/>
    <property type="match status" value="1"/>
</dbReference>
<evidence type="ECO:0000313" key="3">
    <source>
        <dbReference type="Proteomes" id="UP000490800"/>
    </source>
</evidence>
<dbReference type="SUPFAM" id="SSF56784">
    <property type="entry name" value="HAD-like"/>
    <property type="match status" value="1"/>
</dbReference>
<dbReference type="PROSITE" id="PS51186">
    <property type="entry name" value="GNAT"/>
    <property type="match status" value="1"/>
</dbReference>
<protein>
    <submittedName>
        <fullName evidence="2">HAD-IIIC family phosphatase</fullName>
    </submittedName>
</protein>
<dbReference type="Proteomes" id="UP000490800">
    <property type="component" value="Unassembled WGS sequence"/>
</dbReference>
<dbReference type="InterPro" id="IPR010033">
    <property type="entry name" value="HAD_SF_ppase_IIIC"/>
</dbReference>